<sequence length="540" mass="61471">MAPNNKLLTLLLCTGIAFCLLQVWLPGHFLTCDGPCHLYNAGIVQHMWSGTAGAIYHRFYTLVYSTDPNSLTTFLLASLLYVARGPVAEKVFLSLYILTYILGFVALLRRLGGNSYWVLVVLLFPFTYAFAKGFYNYSFSIAFWCWMVWCWLTYLQWQRKVHLLLFFVFTALCFFTHLLPFVFGIVTCGALLLSHAVVEQRQGKGPFARGLLRGGGALALVTAPFILLAFRFTGSEGGLQMRLGFYLYRLVELVEFKYLINITEAERPWALLTGLALTILAVVVVVRMARRFTIHRYDGLLLALAMVLFTYVCVPEEFMGRMLIISIRAQLFVYILIACIIAYRLKDGPAKVTGMALLCISFLMLGICRIGCRYVADEALTDLLSAGRYIRPGSVVLPLDLAPTGRDTKGREIANRNSIFHHAAQYMAVGKPLIMLDNYEANMGYFPIRWQDDVNPYLHLSREAGIEGLPPFARIADYERRTGVSVHYVLLWCYRPEFLKDARFNELYTEIQRLYHIVYTSPSGRTILYERNKEALVMNK</sequence>
<gene>
    <name evidence="2" type="ORF">GCM10023093_12140</name>
</gene>
<proteinExistence type="predicted"/>
<comment type="caution">
    <text evidence="2">The sequence shown here is derived from an EMBL/GenBank/DDBJ whole genome shotgun (WGS) entry which is preliminary data.</text>
</comment>
<feature type="transmembrane region" description="Helical" evidence="1">
    <location>
        <begin position="212"/>
        <end position="233"/>
    </location>
</feature>
<organism evidence="2 3">
    <name type="scientific">Nemorincola caseinilytica</name>
    <dbReference type="NCBI Taxonomy" id="2054315"/>
    <lineage>
        <taxon>Bacteria</taxon>
        <taxon>Pseudomonadati</taxon>
        <taxon>Bacteroidota</taxon>
        <taxon>Chitinophagia</taxon>
        <taxon>Chitinophagales</taxon>
        <taxon>Chitinophagaceae</taxon>
        <taxon>Nemorincola</taxon>
    </lineage>
</organism>
<feature type="transmembrane region" description="Helical" evidence="1">
    <location>
        <begin position="324"/>
        <end position="343"/>
    </location>
</feature>
<keyword evidence="3" id="KW-1185">Reference proteome</keyword>
<name>A0ABP8N9L3_9BACT</name>
<protein>
    <recommendedName>
        <fullName evidence="4">Glycosyltransferase RgtA/B/C/D-like domain-containing protein</fullName>
    </recommendedName>
</protein>
<evidence type="ECO:0000313" key="3">
    <source>
        <dbReference type="Proteomes" id="UP001500067"/>
    </source>
</evidence>
<accession>A0ABP8N9L3</accession>
<dbReference type="RefSeq" id="WP_345080090.1">
    <property type="nucleotide sequence ID" value="NZ_BAABFA010000008.1"/>
</dbReference>
<keyword evidence="1" id="KW-0472">Membrane</keyword>
<feature type="transmembrane region" description="Helical" evidence="1">
    <location>
        <begin position="91"/>
        <end position="108"/>
    </location>
</feature>
<reference evidence="3" key="1">
    <citation type="journal article" date="2019" name="Int. J. Syst. Evol. Microbiol.">
        <title>The Global Catalogue of Microorganisms (GCM) 10K type strain sequencing project: providing services to taxonomists for standard genome sequencing and annotation.</title>
        <authorList>
            <consortium name="The Broad Institute Genomics Platform"/>
            <consortium name="The Broad Institute Genome Sequencing Center for Infectious Disease"/>
            <person name="Wu L."/>
            <person name="Ma J."/>
        </authorList>
    </citation>
    <scope>NUCLEOTIDE SEQUENCE [LARGE SCALE GENOMIC DNA]</scope>
    <source>
        <strain evidence="3">JCM 32105</strain>
    </source>
</reference>
<feature type="transmembrane region" description="Helical" evidence="1">
    <location>
        <begin position="164"/>
        <end position="192"/>
    </location>
</feature>
<feature type="transmembrane region" description="Helical" evidence="1">
    <location>
        <begin position="137"/>
        <end position="157"/>
    </location>
</feature>
<feature type="transmembrane region" description="Helical" evidence="1">
    <location>
        <begin position="269"/>
        <end position="288"/>
    </location>
</feature>
<keyword evidence="1" id="KW-0812">Transmembrane</keyword>
<feature type="transmembrane region" description="Helical" evidence="1">
    <location>
        <begin position="355"/>
        <end position="376"/>
    </location>
</feature>
<feature type="transmembrane region" description="Helical" evidence="1">
    <location>
        <begin position="300"/>
        <end position="318"/>
    </location>
</feature>
<evidence type="ECO:0000313" key="2">
    <source>
        <dbReference type="EMBL" id="GAA4463514.1"/>
    </source>
</evidence>
<dbReference type="Proteomes" id="UP001500067">
    <property type="component" value="Unassembled WGS sequence"/>
</dbReference>
<dbReference type="EMBL" id="BAABFA010000008">
    <property type="protein sequence ID" value="GAA4463514.1"/>
    <property type="molecule type" value="Genomic_DNA"/>
</dbReference>
<keyword evidence="1" id="KW-1133">Transmembrane helix</keyword>
<feature type="transmembrane region" description="Helical" evidence="1">
    <location>
        <begin position="7"/>
        <end position="25"/>
    </location>
</feature>
<evidence type="ECO:0000256" key="1">
    <source>
        <dbReference type="SAM" id="Phobius"/>
    </source>
</evidence>
<evidence type="ECO:0008006" key="4">
    <source>
        <dbReference type="Google" id="ProtNLM"/>
    </source>
</evidence>